<evidence type="ECO:0000313" key="4">
    <source>
        <dbReference type="EMBL" id="PSS28438.1"/>
    </source>
</evidence>
<dbReference type="PANTHER" id="PTHR10655:SF63">
    <property type="entry name" value="PHOSPHOLIPASE_CARBOXYLESTERASE_THIOESTERASE DOMAIN-CONTAINING PROTEIN"/>
    <property type="match status" value="1"/>
</dbReference>
<dbReference type="GO" id="GO:0005737">
    <property type="term" value="C:cytoplasm"/>
    <property type="evidence" value="ECO:0007669"/>
    <property type="project" value="TreeGrafter"/>
</dbReference>
<feature type="domain" description="Phospholipase/carboxylesterase/thioesterase" evidence="3">
    <location>
        <begin position="236"/>
        <end position="294"/>
    </location>
</feature>
<feature type="domain" description="Phospholipase/carboxylesterase/thioesterase" evidence="3">
    <location>
        <begin position="21"/>
        <end position="179"/>
    </location>
</feature>
<dbReference type="InterPro" id="IPR003140">
    <property type="entry name" value="PLipase/COase/thioEstase"/>
</dbReference>
<dbReference type="Proteomes" id="UP000241818">
    <property type="component" value="Unassembled WGS sequence"/>
</dbReference>
<dbReference type="STRING" id="857342.A0A2T3BGH1"/>
<dbReference type="RefSeq" id="XP_024725963.1">
    <property type="nucleotide sequence ID" value="XM_024866238.1"/>
</dbReference>
<feature type="region of interest" description="Disordered" evidence="2">
    <location>
        <begin position="1"/>
        <end position="26"/>
    </location>
</feature>
<keyword evidence="5" id="KW-1185">Reference proteome</keyword>
<comment type="similarity">
    <text evidence="1">Belongs to the AB hydrolase superfamily. AB hydrolase 2 family.</text>
</comment>
<sequence length="301" mass="32793">MTSSPPSSSAFPTPHTILPAPPHTHTNTLILLHGTSANGPSLSASLQNPNPPSPTPFLPSHPTTKLLFPTGRPHPTTVFQGRETNAWFDIHSFQDRTLGDDSLVFRTGMRDSVRYLARLIKSEIEGLDGAGRLVLGGFSQGCALGVVVLLSGELERCGVTEKGFGGFVGLSGWLPLWAHVAPLLETQEGGGVAEGRVKVRRFLRRYLGLDEDEDGNGEGVELGVGERDELGTKWLDVPVFLGHGLEDEKVKYEWGQQMADVLLALEMNVQRKAYAGLAHWWCAEEMGDIDEFLKGVFGKER</sequence>
<evidence type="ECO:0000259" key="3">
    <source>
        <dbReference type="Pfam" id="PF02230"/>
    </source>
</evidence>
<dbReference type="InterPro" id="IPR050565">
    <property type="entry name" value="LYPA1-2/EST-like"/>
</dbReference>
<gene>
    <name evidence="4" type="ORF">M430DRAFT_32808</name>
</gene>
<accession>A0A2T3BGH1</accession>
<reference evidence="4 5" key="1">
    <citation type="journal article" date="2018" name="New Phytol.">
        <title>Comparative genomics and transcriptomics depict ericoid mycorrhizal fungi as versatile saprotrophs and plant mutualists.</title>
        <authorList>
            <person name="Martino E."/>
            <person name="Morin E."/>
            <person name="Grelet G.A."/>
            <person name="Kuo A."/>
            <person name="Kohler A."/>
            <person name="Daghino S."/>
            <person name="Barry K.W."/>
            <person name="Cichocki N."/>
            <person name="Clum A."/>
            <person name="Dockter R.B."/>
            <person name="Hainaut M."/>
            <person name="Kuo R.C."/>
            <person name="LaButti K."/>
            <person name="Lindahl B.D."/>
            <person name="Lindquist E.A."/>
            <person name="Lipzen A."/>
            <person name="Khouja H.R."/>
            <person name="Magnuson J."/>
            <person name="Murat C."/>
            <person name="Ohm R.A."/>
            <person name="Singer S.W."/>
            <person name="Spatafora J.W."/>
            <person name="Wang M."/>
            <person name="Veneault-Fourrey C."/>
            <person name="Henrissat B."/>
            <person name="Grigoriev I.V."/>
            <person name="Martin F.M."/>
            <person name="Perotto S."/>
        </authorList>
    </citation>
    <scope>NUCLEOTIDE SEQUENCE [LARGE SCALE GENOMIC DNA]</scope>
    <source>
        <strain evidence="4 5">ATCC 22711</strain>
    </source>
</reference>
<dbReference type="AlphaFoldDB" id="A0A2T3BGH1"/>
<dbReference type="GO" id="GO:0008474">
    <property type="term" value="F:palmitoyl-(protein) hydrolase activity"/>
    <property type="evidence" value="ECO:0007669"/>
    <property type="project" value="TreeGrafter"/>
</dbReference>
<evidence type="ECO:0000256" key="1">
    <source>
        <dbReference type="ARBA" id="ARBA00006499"/>
    </source>
</evidence>
<protein>
    <recommendedName>
        <fullName evidence="3">Phospholipase/carboxylesterase/thioesterase domain-containing protein</fullName>
    </recommendedName>
</protein>
<dbReference type="Gene3D" id="3.40.50.1820">
    <property type="entry name" value="alpha/beta hydrolase"/>
    <property type="match status" value="1"/>
</dbReference>
<dbReference type="EMBL" id="KZ679006">
    <property type="protein sequence ID" value="PSS28438.1"/>
    <property type="molecule type" value="Genomic_DNA"/>
</dbReference>
<dbReference type="OrthoDB" id="2418081at2759"/>
<dbReference type="Pfam" id="PF02230">
    <property type="entry name" value="Abhydrolase_2"/>
    <property type="match status" value="2"/>
</dbReference>
<dbReference type="GO" id="GO:0052689">
    <property type="term" value="F:carboxylic ester hydrolase activity"/>
    <property type="evidence" value="ECO:0007669"/>
    <property type="project" value="TreeGrafter"/>
</dbReference>
<dbReference type="InterPro" id="IPR029058">
    <property type="entry name" value="AB_hydrolase_fold"/>
</dbReference>
<dbReference type="PANTHER" id="PTHR10655">
    <property type="entry name" value="LYSOPHOSPHOLIPASE-RELATED"/>
    <property type="match status" value="1"/>
</dbReference>
<evidence type="ECO:0000313" key="5">
    <source>
        <dbReference type="Proteomes" id="UP000241818"/>
    </source>
</evidence>
<dbReference type="SUPFAM" id="SSF53474">
    <property type="entry name" value="alpha/beta-Hydrolases"/>
    <property type="match status" value="1"/>
</dbReference>
<proteinExistence type="inferred from homology"/>
<organism evidence="4 5">
    <name type="scientific">Amorphotheca resinae ATCC 22711</name>
    <dbReference type="NCBI Taxonomy" id="857342"/>
    <lineage>
        <taxon>Eukaryota</taxon>
        <taxon>Fungi</taxon>
        <taxon>Dikarya</taxon>
        <taxon>Ascomycota</taxon>
        <taxon>Pezizomycotina</taxon>
        <taxon>Leotiomycetes</taxon>
        <taxon>Helotiales</taxon>
        <taxon>Amorphothecaceae</taxon>
        <taxon>Amorphotheca</taxon>
    </lineage>
</organism>
<name>A0A2T3BGH1_AMORE</name>
<dbReference type="InParanoid" id="A0A2T3BGH1"/>
<dbReference type="GeneID" id="36574319"/>
<evidence type="ECO:0000256" key="2">
    <source>
        <dbReference type="SAM" id="MobiDB-lite"/>
    </source>
</evidence>